<feature type="signal peptide" evidence="1">
    <location>
        <begin position="1"/>
        <end position="27"/>
    </location>
</feature>
<organism evidence="2 3">
    <name type="scientific">Micromonospora humida</name>
    <dbReference type="NCBI Taxonomy" id="2809018"/>
    <lineage>
        <taxon>Bacteria</taxon>
        <taxon>Bacillati</taxon>
        <taxon>Actinomycetota</taxon>
        <taxon>Actinomycetes</taxon>
        <taxon>Micromonosporales</taxon>
        <taxon>Micromonosporaceae</taxon>
        <taxon>Micromonospora</taxon>
    </lineage>
</organism>
<gene>
    <name evidence="2" type="ORF">JQX11_20095</name>
</gene>
<name>A0ABS2IXX6_9ACTN</name>
<dbReference type="Proteomes" id="UP001518872">
    <property type="component" value="Unassembled WGS sequence"/>
</dbReference>
<proteinExistence type="predicted"/>
<evidence type="ECO:0000313" key="2">
    <source>
        <dbReference type="EMBL" id="MBM7078625.1"/>
    </source>
</evidence>
<evidence type="ECO:0008006" key="4">
    <source>
        <dbReference type="Google" id="ProtNLM"/>
    </source>
</evidence>
<protein>
    <recommendedName>
        <fullName evidence="4">HAF family extracellular repeat protein</fullName>
    </recommendedName>
</protein>
<dbReference type="RefSeq" id="WP_204926507.1">
    <property type="nucleotide sequence ID" value="NZ_JAFEUC010000010.1"/>
</dbReference>
<comment type="caution">
    <text evidence="2">The sequence shown here is derived from an EMBL/GenBank/DDBJ whole genome shotgun (WGS) entry which is preliminary data.</text>
</comment>
<keyword evidence="3" id="KW-1185">Reference proteome</keyword>
<evidence type="ECO:0000256" key="1">
    <source>
        <dbReference type="SAM" id="SignalP"/>
    </source>
</evidence>
<sequence length="337" mass="34444">MIRHRLLAGAVVALLTAVPGLPGTAAAGPPRGDGLRPCALRPLPLPTGVAHGRATAVDPTGRYVAGIGTRITDGVWEPALLLWQGSRVTAVDTALAEEVVGVNSAGVVIGNAYVTAVQRPWRYQGGRLTDLPVPGSVSGAWVTGINGRGDIVGYGAVEETESTIPLRWPADRPGTVATIGTPPDGAALAVLDDGTVVGSARASAGSSSYAGWVLHPDGQLDRLTVPGRSNAWVLAARDGWAAGVTADDPDGQQHPVRWELATGRATVVDPAVQPVQDVTAGGVVLGLRAVWHPDGVTPLPGAVDGFPGVQAQAIADTGTTVGWTTTDRLTPVRWTGC</sequence>
<reference evidence="2 3" key="1">
    <citation type="submission" date="2021-02" db="EMBL/GenBank/DDBJ databases">
        <authorList>
            <person name="Ra J.-S."/>
        </authorList>
    </citation>
    <scope>NUCLEOTIDE SEQUENCE [LARGE SCALE GENOMIC DNA]</scope>
    <source>
        <strain evidence="2 3">MMS20-R1-14</strain>
    </source>
</reference>
<evidence type="ECO:0000313" key="3">
    <source>
        <dbReference type="Proteomes" id="UP001518872"/>
    </source>
</evidence>
<dbReference type="EMBL" id="JAFEUC010000010">
    <property type="protein sequence ID" value="MBM7078625.1"/>
    <property type="molecule type" value="Genomic_DNA"/>
</dbReference>
<accession>A0ABS2IXX6</accession>
<keyword evidence="1" id="KW-0732">Signal</keyword>
<feature type="chain" id="PRO_5046896913" description="HAF family extracellular repeat protein" evidence="1">
    <location>
        <begin position="28"/>
        <end position="337"/>
    </location>
</feature>